<dbReference type="EMBL" id="BKCJ010399507">
    <property type="protein sequence ID" value="GFA29291.1"/>
    <property type="molecule type" value="Genomic_DNA"/>
</dbReference>
<accession>A0A699JEK5</accession>
<reference evidence="2" key="1">
    <citation type="journal article" date="2019" name="Sci. Rep.">
        <title>Draft genome of Tanacetum cinerariifolium, the natural source of mosquito coil.</title>
        <authorList>
            <person name="Yamashiro T."/>
            <person name="Shiraishi A."/>
            <person name="Satake H."/>
            <person name="Nakayama K."/>
        </authorList>
    </citation>
    <scope>NUCLEOTIDE SEQUENCE</scope>
</reference>
<proteinExistence type="predicted"/>
<organism evidence="2">
    <name type="scientific">Tanacetum cinerariifolium</name>
    <name type="common">Dalmatian daisy</name>
    <name type="synonym">Chrysanthemum cinerariifolium</name>
    <dbReference type="NCBI Taxonomy" id="118510"/>
    <lineage>
        <taxon>Eukaryota</taxon>
        <taxon>Viridiplantae</taxon>
        <taxon>Streptophyta</taxon>
        <taxon>Embryophyta</taxon>
        <taxon>Tracheophyta</taxon>
        <taxon>Spermatophyta</taxon>
        <taxon>Magnoliopsida</taxon>
        <taxon>eudicotyledons</taxon>
        <taxon>Gunneridae</taxon>
        <taxon>Pentapetalae</taxon>
        <taxon>asterids</taxon>
        <taxon>campanulids</taxon>
        <taxon>Asterales</taxon>
        <taxon>Asteraceae</taxon>
        <taxon>Asteroideae</taxon>
        <taxon>Anthemideae</taxon>
        <taxon>Anthemidinae</taxon>
        <taxon>Tanacetum</taxon>
    </lineage>
</organism>
<comment type="caution">
    <text evidence="2">The sequence shown here is derived from an EMBL/GenBank/DDBJ whole genome shotgun (WGS) entry which is preliminary data.</text>
</comment>
<evidence type="ECO:0000313" key="2">
    <source>
        <dbReference type="EMBL" id="GFA29291.1"/>
    </source>
</evidence>
<sequence>MRQGRQMQMIGGLSGNHIRQYTGQIIGNQNGYNAVQNVENWNANQNENGHVVAARAEGNTYGNTAEEYDLMAAAKDIDKIAEVNAKCILMANLQQTSTSGSQIDRAPIYDSDGSSKILHS</sequence>
<protein>
    <submittedName>
        <fullName evidence="2">Uncharacterized protein</fullName>
    </submittedName>
</protein>
<dbReference type="AlphaFoldDB" id="A0A699JEK5"/>
<name>A0A699JEK5_TANCI</name>
<gene>
    <name evidence="2" type="ORF">Tci_601263</name>
</gene>
<evidence type="ECO:0000256" key="1">
    <source>
        <dbReference type="SAM" id="MobiDB-lite"/>
    </source>
</evidence>
<feature type="region of interest" description="Disordered" evidence="1">
    <location>
        <begin position="96"/>
        <end position="120"/>
    </location>
</feature>